<evidence type="ECO:0000313" key="6">
    <source>
        <dbReference type="RefSeq" id="XP_027283937.1"/>
    </source>
</evidence>
<dbReference type="Proteomes" id="UP001108280">
    <property type="component" value="Chromosome 7"/>
</dbReference>
<reference evidence="5" key="2">
    <citation type="journal article" date="2020" name="Biotechnol. Bioeng.">
        <title>Chromosome-scale scaffolds for the Chinese hamster reference genome assembly to facilitate the study of the CHO epigenome.</title>
        <authorList>
            <person name="Hilliard W."/>
            <person name="MacDonald M."/>
            <person name="Lee K.H."/>
        </authorList>
    </citation>
    <scope>NUCLEOTIDE SEQUENCE [LARGE SCALE GENOMIC DNA]</scope>
    <source>
        <strain evidence="5">17A/GY</strain>
    </source>
</reference>
<evidence type="ECO:0000259" key="3">
    <source>
        <dbReference type="Pfam" id="PF23572"/>
    </source>
</evidence>
<evidence type="ECO:0000256" key="1">
    <source>
        <dbReference type="SAM" id="Phobius"/>
    </source>
</evidence>
<dbReference type="PANTHER" id="PTHR31901">
    <property type="entry name" value="GH3 DOMAIN-CONTAINING PROTEIN"/>
    <property type="match status" value="1"/>
</dbReference>
<proteinExistence type="predicted"/>
<dbReference type="GO" id="GO:0005737">
    <property type="term" value="C:cytoplasm"/>
    <property type="evidence" value="ECO:0007669"/>
    <property type="project" value="TreeGrafter"/>
</dbReference>
<evidence type="ECO:0000259" key="4">
    <source>
        <dbReference type="Pfam" id="PF25146"/>
    </source>
</evidence>
<dbReference type="Pfam" id="PF23572">
    <property type="entry name" value="GH3_C"/>
    <property type="match status" value="1"/>
</dbReference>
<dbReference type="RefSeq" id="XP_007643326.1">
    <property type="nucleotide sequence ID" value="XM_007645136.4"/>
</dbReference>
<feature type="domain" description="GH3 middle" evidence="2">
    <location>
        <begin position="340"/>
        <end position="412"/>
    </location>
</feature>
<evidence type="ECO:0000259" key="2">
    <source>
        <dbReference type="Pfam" id="PF23571"/>
    </source>
</evidence>
<dbReference type="InterPro" id="IPR055378">
    <property type="entry name" value="GH3_C"/>
</dbReference>
<sequence length="557" mass="60771">MLLLWPLPLPLPPPLLLLLLLLLLPLAMLWQQRRRARPSWLARLQHQVAWGALGLAAAWQHRKLEQSTLHVGQSQQQALEWCLKKAQGSCCLPRGSTGSPHSSHFLRVSGILRATDLSTFRSHLPLTKTRQAKEEESEEKLLSPAPLQDHREASLQATLLGLVTLNKAYPEVLTPGSTACVTPTSPWPNSVPWLRHALGRVSPLGAKDSQTLLLEALISPGLRALEARTAVELLDVFVGLEADGKEMAEAIAAGNLGTPLPSRAAELQEALEQGPRGLALRLWPKLQVVVTLDAGGQAEAVAALRALWCQGLAFFSPAYAASGGVMALNLWPEQPQGFYLLPPGVPFIELLPVKEGTQEEAASTLLLTDVQREEEYELVLTDHAGLTRCRLGDVVRVVGAYNQCPVVSFTGRLGQTLSVRGEVTDENIFSAALAKAVGQWPGAKLLDHACVESSILDPCDGSAPHYEVFMELRGLRNLSEENRDKLDHCLKEVSPHYKSLRLRGSVSPAKVHLVRPGSFRVLREALAACPSSSFPPEMPRVLRLGHLAKLLQKRVMS</sequence>
<dbReference type="InterPro" id="IPR004993">
    <property type="entry name" value="GH3"/>
</dbReference>
<protein>
    <submittedName>
        <fullName evidence="6">GH3 domain-containing protein isoform X2</fullName>
    </submittedName>
</protein>
<keyword evidence="1" id="KW-0472">Membrane</keyword>
<reference evidence="5" key="1">
    <citation type="journal article" date="2018" name="Biotechnol. Bioeng.">
        <title>A reference genome of the Chinese hamster based on a hybrid assembly strategy.</title>
        <authorList>
            <person name="Rupp O."/>
            <person name="MacDonald M.L."/>
            <person name="Li S."/>
            <person name="Dhiman H."/>
            <person name="Polson S."/>
            <person name="Griep S."/>
            <person name="Heffner K."/>
            <person name="Hernandez I."/>
            <person name="Brinkrolf K."/>
            <person name="Jadhav V."/>
            <person name="Samoudi M."/>
            <person name="Hao H."/>
            <person name="Kingham B."/>
            <person name="Goesmann A."/>
            <person name="Betenbaugh M.J."/>
            <person name="Lewis N.E."/>
            <person name="Borth N."/>
            <person name="Lee K.H."/>
        </authorList>
    </citation>
    <scope>NUCLEOTIDE SEQUENCE [LARGE SCALE GENOMIC DNA]</scope>
    <source>
        <strain evidence="5">17A/GY</strain>
    </source>
</reference>
<name>A0A9J7GEF7_CRIGR</name>
<keyword evidence="5" id="KW-1185">Reference proteome</keyword>
<keyword evidence="1" id="KW-0812">Transmembrane</keyword>
<reference evidence="6" key="3">
    <citation type="submission" date="2025-08" db="UniProtKB">
        <authorList>
            <consortium name="RefSeq"/>
        </authorList>
    </citation>
    <scope>IDENTIFICATION</scope>
    <source>
        <strain evidence="6">17A/GY</strain>
        <tissue evidence="6">Liver</tissue>
    </source>
</reference>
<dbReference type="GeneID" id="100754994"/>
<gene>
    <name evidence="6" type="primary">Ghdc</name>
</gene>
<dbReference type="InterPro" id="IPR056985">
    <property type="entry name" value="GH3_N"/>
</dbReference>
<feature type="domain" description="GH3 C-terminal" evidence="3">
    <location>
        <begin position="431"/>
        <end position="525"/>
    </location>
</feature>
<evidence type="ECO:0000313" key="5">
    <source>
        <dbReference type="Proteomes" id="UP001108280"/>
    </source>
</evidence>
<dbReference type="Pfam" id="PF25146">
    <property type="entry name" value="GH3_N_vert"/>
    <property type="match status" value="1"/>
</dbReference>
<feature type="domain" description="GH3" evidence="4">
    <location>
        <begin position="240"/>
        <end position="304"/>
    </location>
</feature>
<dbReference type="PANTHER" id="PTHR31901:SF9">
    <property type="entry name" value="GH3 DOMAIN-CONTAINING PROTEIN"/>
    <property type="match status" value="1"/>
</dbReference>
<dbReference type="GO" id="GO:0016881">
    <property type="term" value="F:acid-amino acid ligase activity"/>
    <property type="evidence" value="ECO:0007669"/>
    <property type="project" value="TreeGrafter"/>
</dbReference>
<dbReference type="InterPro" id="IPR055377">
    <property type="entry name" value="GH3_M"/>
</dbReference>
<keyword evidence="1" id="KW-1133">Transmembrane helix</keyword>
<dbReference type="AlphaFoldDB" id="A0A9J7GEF7"/>
<dbReference type="RefSeq" id="XP_027283937.1">
    <property type="nucleotide sequence ID" value="XM_027428136.2"/>
</dbReference>
<feature type="transmembrane region" description="Helical" evidence="1">
    <location>
        <begin position="12"/>
        <end position="30"/>
    </location>
</feature>
<dbReference type="OrthoDB" id="10004661at2759"/>
<dbReference type="CTD" id="84514"/>
<accession>A0A9J7GEF7</accession>
<dbReference type="Pfam" id="PF23571">
    <property type="entry name" value="GH3_M"/>
    <property type="match status" value="1"/>
</dbReference>
<organism evidence="5 6">
    <name type="scientific">Cricetulus griseus</name>
    <name type="common">Chinese hamster</name>
    <name type="synonym">Cricetulus barabensis griseus</name>
    <dbReference type="NCBI Taxonomy" id="10029"/>
    <lineage>
        <taxon>Eukaryota</taxon>
        <taxon>Metazoa</taxon>
        <taxon>Chordata</taxon>
        <taxon>Craniata</taxon>
        <taxon>Vertebrata</taxon>
        <taxon>Euteleostomi</taxon>
        <taxon>Mammalia</taxon>
        <taxon>Eutheria</taxon>
        <taxon>Euarchontoglires</taxon>
        <taxon>Glires</taxon>
        <taxon>Rodentia</taxon>
        <taxon>Myomorpha</taxon>
        <taxon>Muroidea</taxon>
        <taxon>Cricetidae</taxon>
        <taxon>Cricetinae</taxon>
        <taxon>Cricetulus</taxon>
    </lineage>
</organism>